<protein>
    <recommendedName>
        <fullName evidence="3">HECT-type E3 ubiquitin transferase</fullName>
        <ecNumber evidence="3">2.3.2.26</ecNumber>
    </recommendedName>
</protein>
<evidence type="ECO:0000256" key="2">
    <source>
        <dbReference type="ARBA" id="ARBA00004906"/>
    </source>
</evidence>
<keyword evidence="5 6" id="KW-0833">Ubl conjugation pathway</keyword>
<dbReference type="Pfam" id="PF00632">
    <property type="entry name" value="HECT"/>
    <property type="match status" value="1"/>
</dbReference>
<dbReference type="SMART" id="SM00119">
    <property type="entry name" value="HECTc"/>
    <property type="match status" value="1"/>
</dbReference>
<dbReference type="InterPro" id="IPR035983">
    <property type="entry name" value="Hect_E3_ubiquitin_ligase"/>
</dbReference>
<name>A0A7S3QB37_9STRA</name>
<dbReference type="GO" id="GO:0006511">
    <property type="term" value="P:ubiquitin-dependent protein catabolic process"/>
    <property type="evidence" value="ECO:0007669"/>
    <property type="project" value="TreeGrafter"/>
</dbReference>
<comment type="caution">
    <text evidence="6">Lacks conserved residue(s) required for the propagation of feature annotation.</text>
</comment>
<dbReference type="FunFam" id="3.30.2160.10:FF:000002">
    <property type="entry name" value="Putative Ubiquitin-protein ligase E3C"/>
    <property type="match status" value="1"/>
</dbReference>
<dbReference type="PANTHER" id="PTHR11254">
    <property type="entry name" value="HECT DOMAIN UBIQUITIN-PROTEIN LIGASE"/>
    <property type="match status" value="1"/>
</dbReference>
<evidence type="ECO:0000313" key="9">
    <source>
        <dbReference type="EMBL" id="CAE0471273.1"/>
    </source>
</evidence>
<dbReference type="InterPro" id="IPR050409">
    <property type="entry name" value="E3_ubiq-protein_ligase"/>
</dbReference>
<sequence length="675" mass="75462">MVSLFRRNKGGNKKEESSVVSQGDTSGNASRDVNTPKKTSGASSKKGNPSDATATFRVRIPPNVKPGKEFQVYAGNRKVKLVCPKGAKPGQSLAITLPKEQQNEKALDNGPNGPNVKLIPDTDPPAYLVTIPQNIRGGQKFPTLINGVNMMVTCPPNATPGMELSIVPPKQEKKKPDRRSGQKFEVLVPEDIQPGESFSISASGIRVMIQCPPNAKGGQMVRFHLPFKGSKRSGVKKLEYDIDGWARTLQIARMKFQWAKITKKQAVHSNSIQKTLHQNAYVRHFSKNGVELIPAQLELVDSQLVTEDGIELVSCSELIEIQTMPFDSKVKAFHGVCKAIGRAGVKGSHLRIKIRREFLLEDSMQSIMMLNPAEMKQLWRIQFIGEEGIDAGGLKREWFQLISEELFNPNTGLWMTCGENQMNLQIHPSSGLLNEDHLLYFRFLGRVMGKALYDGELVTGHLVQTFYKHLLGWPVTFSDLEHLDPGYYKSIKALMEMDDVEYACLDFTISEEVLGNHETVDLIPNGVDVDVTNDNIVQYLEAVLNYRLVGRVNLQLREMLYGFLDVIPSALTTIFDFQELELILCGLPNIDLDDWMQNTEYSGHYSGPSDDNIQWFWEVVHEMDEEKKARLLQFVTGTSGVPHKGFAILKGNDGGIRKFTIHGVKLEGSYFPSAQ</sequence>
<dbReference type="GO" id="GO:0005737">
    <property type="term" value="C:cytoplasm"/>
    <property type="evidence" value="ECO:0007669"/>
    <property type="project" value="TreeGrafter"/>
</dbReference>
<feature type="compositionally biased region" description="Basic residues" evidence="7">
    <location>
        <begin position="1"/>
        <end position="11"/>
    </location>
</feature>
<dbReference type="Gene3D" id="3.30.2160.10">
    <property type="entry name" value="Hect, E3 ligase catalytic domain"/>
    <property type="match status" value="1"/>
</dbReference>
<evidence type="ECO:0000256" key="3">
    <source>
        <dbReference type="ARBA" id="ARBA00012485"/>
    </source>
</evidence>
<evidence type="ECO:0000256" key="6">
    <source>
        <dbReference type="PROSITE-ProRule" id="PRU00104"/>
    </source>
</evidence>
<keyword evidence="4" id="KW-0808">Transferase</keyword>
<accession>A0A7S3QB37</accession>
<feature type="domain" description="HECT" evidence="8">
    <location>
        <begin position="371"/>
        <end position="675"/>
    </location>
</feature>
<dbReference type="PROSITE" id="PS50237">
    <property type="entry name" value="HECT"/>
    <property type="match status" value="1"/>
</dbReference>
<comment type="catalytic activity">
    <reaction evidence="1">
        <text>S-ubiquitinyl-[E2 ubiquitin-conjugating enzyme]-L-cysteine + [acceptor protein]-L-lysine = [E2 ubiquitin-conjugating enzyme]-L-cysteine + N(6)-ubiquitinyl-[acceptor protein]-L-lysine.</text>
        <dbReference type="EC" id="2.3.2.26"/>
    </reaction>
</comment>
<evidence type="ECO:0000256" key="4">
    <source>
        <dbReference type="ARBA" id="ARBA00022679"/>
    </source>
</evidence>
<feature type="compositionally biased region" description="Polar residues" evidence="7">
    <location>
        <begin position="18"/>
        <end position="53"/>
    </location>
</feature>
<evidence type="ECO:0000256" key="7">
    <source>
        <dbReference type="SAM" id="MobiDB-lite"/>
    </source>
</evidence>
<dbReference type="EMBL" id="HBIO01020953">
    <property type="protein sequence ID" value="CAE0471273.1"/>
    <property type="molecule type" value="Transcribed_RNA"/>
</dbReference>
<feature type="region of interest" description="Disordered" evidence="7">
    <location>
        <begin position="1"/>
        <end position="62"/>
    </location>
</feature>
<comment type="pathway">
    <text evidence="2">Protein modification; protein ubiquitination.</text>
</comment>
<dbReference type="AlphaFoldDB" id="A0A7S3QB37"/>
<evidence type="ECO:0000259" key="8">
    <source>
        <dbReference type="PROSITE" id="PS50237"/>
    </source>
</evidence>
<evidence type="ECO:0000256" key="5">
    <source>
        <dbReference type="ARBA" id="ARBA00022786"/>
    </source>
</evidence>
<dbReference type="SUPFAM" id="SSF56204">
    <property type="entry name" value="Hect, E3 ligase catalytic domain"/>
    <property type="match status" value="1"/>
</dbReference>
<evidence type="ECO:0000256" key="1">
    <source>
        <dbReference type="ARBA" id="ARBA00000885"/>
    </source>
</evidence>
<dbReference type="GO" id="GO:0016567">
    <property type="term" value="P:protein ubiquitination"/>
    <property type="evidence" value="ECO:0007669"/>
    <property type="project" value="TreeGrafter"/>
</dbReference>
<dbReference type="Gene3D" id="3.90.1750.10">
    <property type="entry name" value="Hect, E3 ligase catalytic domains"/>
    <property type="match status" value="1"/>
</dbReference>
<dbReference type="PANTHER" id="PTHR11254:SF440">
    <property type="entry name" value="E3 UBIQUITIN-PROTEIN LIGASE NEDD-4"/>
    <property type="match status" value="1"/>
</dbReference>
<gene>
    <name evidence="9" type="ORF">CDEB00056_LOCUS16126</name>
</gene>
<dbReference type="FunFam" id="3.90.1750.10:FF:000079">
    <property type="entry name" value="E3 ubiquitin-protein ligase"/>
    <property type="match status" value="1"/>
</dbReference>
<dbReference type="EC" id="2.3.2.26" evidence="3"/>
<reference evidence="9" key="1">
    <citation type="submission" date="2021-01" db="EMBL/GenBank/DDBJ databases">
        <authorList>
            <person name="Corre E."/>
            <person name="Pelletier E."/>
            <person name="Niang G."/>
            <person name="Scheremetjew M."/>
            <person name="Finn R."/>
            <person name="Kale V."/>
            <person name="Holt S."/>
            <person name="Cochrane G."/>
            <person name="Meng A."/>
            <person name="Brown T."/>
            <person name="Cohen L."/>
        </authorList>
    </citation>
    <scope>NUCLEOTIDE SEQUENCE</scope>
    <source>
        <strain evidence="9">MM31A-1</strain>
    </source>
</reference>
<dbReference type="GO" id="GO:0061630">
    <property type="term" value="F:ubiquitin protein ligase activity"/>
    <property type="evidence" value="ECO:0007669"/>
    <property type="project" value="UniProtKB-EC"/>
</dbReference>
<dbReference type="CDD" id="cd00078">
    <property type="entry name" value="HECTc"/>
    <property type="match status" value="1"/>
</dbReference>
<organism evidence="9">
    <name type="scientific">Chaetoceros debilis</name>
    <dbReference type="NCBI Taxonomy" id="122233"/>
    <lineage>
        <taxon>Eukaryota</taxon>
        <taxon>Sar</taxon>
        <taxon>Stramenopiles</taxon>
        <taxon>Ochrophyta</taxon>
        <taxon>Bacillariophyta</taxon>
        <taxon>Coscinodiscophyceae</taxon>
        <taxon>Chaetocerotophycidae</taxon>
        <taxon>Chaetocerotales</taxon>
        <taxon>Chaetocerotaceae</taxon>
        <taxon>Chaetoceros</taxon>
    </lineage>
</organism>
<dbReference type="InterPro" id="IPR000569">
    <property type="entry name" value="HECT_dom"/>
</dbReference>
<dbReference type="Gene3D" id="3.30.2410.10">
    <property type="entry name" value="Hect, E3 ligase catalytic domain"/>
    <property type="match status" value="1"/>
</dbReference>
<proteinExistence type="predicted"/>